<dbReference type="Pfam" id="PF12900">
    <property type="entry name" value="Pyridox_ox_2"/>
    <property type="match status" value="1"/>
</dbReference>
<dbReference type="OrthoDB" id="9794935at2"/>
<feature type="region of interest" description="Disordered" evidence="1">
    <location>
        <begin position="155"/>
        <end position="177"/>
    </location>
</feature>
<evidence type="ECO:0000313" key="3">
    <source>
        <dbReference type="Proteomes" id="UP000298347"/>
    </source>
</evidence>
<proteinExistence type="predicted"/>
<dbReference type="Proteomes" id="UP000298347">
    <property type="component" value="Unassembled WGS sequence"/>
</dbReference>
<accession>A0A4Z0GPJ0</accession>
<name>A0A4Z0GPJ0_9BACL</name>
<dbReference type="EMBL" id="SRJD01000005">
    <property type="protein sequence ID" value="TGA99042.1"/>
    <property type="molecule type" value="Genomic_DNA"/>
</dbReference>
<dbReference type="SUPFAM" id="SSF50475">
    <property type="entry name" value="FMN-binding split barrel"/>
    <property type="match status" value="1"/>
</dbReference>
<organism evidence="2 3">
    <name type="scientific">Sporolactobacillus shoreae</name>
    <dbReference type="NCBI Taxonomy" id="1465501"/>
    <lineage>
        <taxon>Bacteria</taxon>
        <taxon>Bacillati</taxon>
        <taxon>Bacillota</taxon>
        <taxon>Bacilli</taxon>
        <taxon>Bacillales</taxon>
        <taxon>Sporolactobacillaceae</taxon>
        <taxon>Sporolactobacillus</taxon>
    </lineage>
</organism>
<sequence>MRRQMNECRDQEKINLFLNHARIGFLGLSEENQPYVVPLNFVWYNNKIYFHGATEGRKADILQVHSNVCFTVCEEYGTMAHTVPAHTSTAYLSVMLFGKVARISNLDEGTEAMQKMLDKYVPGYYNRPLSRNQVEKYRSSMGSATAIFCLSPEDLSAKENPLDPDRKFVPGQRAGEK</sequence>
<dbReference type="PANTHER" id="PTHR34071">
    <property type="entry name" value="5-NITROIMIDAZOLE ANTIBIOTICS RESISTANCE PROTEIN, NIMA-FAMILY-RELATED PROTEIN-RELATED"/>
    <property type="match status" value="1"/>
</dbReference>
<dbReference type="InterPro" id="IPR012349">
    <property type="entry name" value="Split_barrel_FMN-bd"/>
</dbReference>
<keyword evidence="3" id="KW-1185">Reference proteome</keyword>
<protein>
    <submittedName>
        <fullName evidence="2">Pyridoxamine 5'-phosphate oxidase family protein</fullName>
    </submittedName>
</protein>
<dbReference type="PANTHER" id="PTHR34071:SF2">
    <property type="entry name" value="FLAVIN-NUCLEOTIDE-BINDING PROTEIN"/>
    <property type="match status" value="1"/>
</dbReference>
<gene>
    <name evidence="2" type="ORF">E4665_06315</name>
</gene>
<dbReference type="AlphaFoldDB" id="A0A4Z0GPJ0"/>
<evidence type="ECO:0000256" key="1">
    <source>
        <dbReference type="SAM" id="MobiDB-lite"/>
    </source>
</evidence>
<evidence type="ECO:0000313" key="2">
    <source>
        <dbReference type="EMBL" id="TGA99042.1"/>
    </source>
</evidence>
<reference evidence="2 3" key="1">
    <citation type="journal article" date="2015" name="Int. J. Syst. Evol. Microbiol.">
        <title>Sporolactobacillus shoreae sp. nov. and Sporolactobacillus spathodeae sp. nov., two spore-forming lactic acid bacteria isolated from tree barks in Thailand.</title>
        <authorList>
            <person name="Thamacharoensuk T."/>
            <person name="Kitahara M."/>
            <person name="Ohkuma M."/>
            <person name="Thongchul N."/>
            <person name="Tanasupawat S."/>
        </authorList>
    </citation>
    <scope>NUCLEOTIDE SEQUENCE [LARGE SCALE GENOMIC DNA]</scope>
    <source>
        <strain evidence="2 3">BK92</strain>
    </source>
</reference>
<comment type="caution">
    <text evidence="2">The sequence shown here is derived from an EMBL/GenBank/DDBJ whole genome shotgun (WGS) entry which is preliminary data.</text>
</comment>
<dbReference type="InterPro" id="IPR024747">
    <property type="entry name" value="Pyridox_Oxase-rel"/>
</dbReference>
<dbReference type="Gene3D" id="2.30.110.10">
    <property type="entry name" value="Electron Transport, Fmn-binding Protein, Chain A"/>
    <property type="match status" value="1"/>
</dbReference>